<evidence type="ECO:0000256" key="3">
    <source>
        <dbReference type="ARBA" id="ARBA00022737"/>
    </source>
</evidence>
<dbReference type="FunFam" id="3.30.160.60:FF:000100">
    <property type="entry name" value="Zinc finger 45-like"/>
    <property type="match status" value="1"/>
</dbReference>
<evidence type="ECO:0000256" key="1">
    <source>
        <dbReference type="ARBA" id="ARBA00004123"/>
    </source>
</evidence>
<dbReference type="PROSITE" id="PS00028">
    <property type="entry name" value="ZINC_FINGER_C2H2_1"/>
    <property type="match status" value="14"/>
</dbReference>
<dbReference type="InterPro" id="IPR036236">
    <property type="entry name" value="Znf_C2H2_sf"/>
</dbReference>
<dbReference type="AlphaFoldDB" id="A0A6P9A8Z5"/>
<feature type="region of interest" description="Disordered" evidence="10">
    <location>
        <begin position="146"/>
        <end position="180"/>
    </location>
</feature>
<evidence type="ECO:0000313" key="13">
    <source>
        <dbReference type="Proteomes" id="UP000515158"/>
    </source>
</evidence>
<feature type="region of interest" description="Disordered" evidence="10">
    <location>
        <begin position="101"/>
        <end position="123"/>
    </location>
</feature>
<feature type="domain" description="C2H2-type" evidence="11">
    <location>
        <begin position="210"/>
        <end position="237"/>
    </location>
</feature>
<feature type="domain" description="C2H2-type" evidence="11">
    <location>
        <begin position="382"/>
        <end position="409"/>
    </location>
</feature>
<dbReference type="InterPro" id="IPR013087">
    <property type="entry name" value="Znf_C2H2_type"/>
</dbReference>
<feature type="binding site" evidence="9">
    <location>
        <position position="20"/>
    </location>
    <ligand>
        <name>Zn(2+)</name>
        <dbReference type="ChEBI" id="CHEBI:29105"/>
    </ligand>
</feature>
<feature type="domain" description="C2H2-type" evidence="11">
    <location>
        <begin position="297"/>
        <end position="324"/>
    </location>
</feature>
<evidence type="ECO:0000256" key="5">
    <source>
        <dbReference type="ARBA" id="ARBA00022833"/>
    </source>
</evidence>
<feature type="compositionally biased region" description="Polar residues" evidence="10">
    <location>
        <begin position="106"/>
        <end position="123"/>
    </location>
</feature>
<feature type="domain" description="C2H2-type" evidence="11">
    <location>
        <begin position="269"/>
        <end position="296"/>
    </location>
</feature>
<evidence type="ECO:0000256" key="6">
    <source>
        <dbReference type="ARBA" id="ARBA00023125"/>
    </source>
</evidence>
<keyword evidence="3" id="KW-0677">Repeat</keyword>
<feature type="domain" description="C2H2-type" evidence="11">
    <location>
        <begin position="577"/>
        <end position="604"/>
    </location>
</feature>
<dbReference type="SMART" id="SM00868">
    <property type="entry name" value="zf-AD"/>
    <property type="match status" value="1"/>
</dbReference>
<comment type="subcellular location">
    <subcellularLocation>
        <location evidence="1">Nucleus</location>
    </subcellularLocation>
</comment>
<feature type="compositionally biased region" description="Low complexity" evidence="10">
    <location>
        <begin position="694"/>
        <end position="705"/>
    </location>
</feature>
<dbReference type="GO" id="GO:0003677">
    <property type="term" value="F:DNA binding"/>
    <property type="evidence" value="ECO:0007669"/>
    <property type="project" value="UniProtKB-KW"/>
</dbReference>
<dbReference type="Pfam" id="PF13894">
    <property type="entry name" value="zf-C2H2_4"/>
    <property type="match status" value="1"/>
</dbReference>
<dbReference type="GO" id="GO:0048598">
    <property type="term" value="P:embryonic morphogenesis"/>
    <property type="evidence" value="ECO:0007669"/>
    <property type="project" value="UniProtKB-ARBA"/>
</dbReference>
<feature type="domain" description="C2H2-type" evidence="11">
    <location>
        <begin position="354"/>
        <end position="381"/>
    </location>
</feature>
<dbReference type="Pfam" id="PF00096">
    <property type="entry name" value="zf-C2H2"/>
    <property type="match status" value="10"/>
</dbReference>
<keyword evidence="2 9" id="KW-0479">Metal-binding</keyword>
<dbReference type="PROSITE" id="PS50157">
    <property type="entry name" value="ZINC_FINGER_C2H2_2"/>
    <property type="match status" value="15"/>
</dbReference>
<dbReference type="Gene3D" id="3.40.1800.20">
    <property type="match status" value="1"/>
</dbReference>
<evidence type="ECO:0000259" key="11">
    <source>
        <dbReference type="PROSITE" id="PS50157"/>
    </source>
</evidence>
<dbReference type="KEGG" id="tpal:117653167"/>
<keyword evidence="5 9" id="KW-0862">Zinc</keyword>
<dbReference type="InParanoid" id="A0A6P9A8Z5"/>
<dbReference type="GeneID" id="117653167"/>
<feature type="compositionally biased region" description="Basic and acidic residues" evidence="10">
    <location>
        <begin position="593"/>
        <end position="602"/>
    </location>
</feature>
<feature type="domain" description="C2H2-type" evidence="11">
    <location>
        <begin position="654"/>
        <end position="681"/>
    </location>
</feature>
<dbReference type="SMART" id="SM00355">
    <property type="entry name" value="ZnF_C2H2"/>
    <property type="match status" value="15"/>
</dbReference>
<dbReference type="PANTHER" id="PTHR24394">
    <property type="entry name" value="ZINC FINGER PROTEIN"/>
    <property type="match status" value="1"/>
</dbReference>
<feature type="domain" description="C2H2-type" evidence="11">
    <location>
        <begin position="238"/>
        <end position="266"/>
    </location>
</feature>
<dbReference type="OrthoDB" id="4748970at2759"/>
<evidence type="ECO:0000256" key="9">
    <source>
        <dbReference type="PROSITE-ProRule" id="PRU01263"/>
    </source>
</evidence>
<dbReference type="Pfam" id="PF07776">
    <property type="entry name" value="zf-AD"/>
    <property type="match status" value="1"/>
</dbReference>
<evidence type="ECO:0000256" key="4">
    <source>
        <dbReference type="ARBA" id="ARBA00022771"/>
    </source>
</evidence>
<feature type="domain" description="C2H2-type" evidence="11">
    <location>
        <begin position="439"/>
        <end position="461"/>
    </location>
</feature>
<dbReference type="RefSeq" id="XP_034254513.1">
    <property type="nucleotide sequence ID" value="XM_034398622.1"/>
</dbReference>
<accession>A0A6P9A8Z5</accession>
<feature type="binding site" evidence="9">
    <location>
        <position position="17"/>
    </location>
    <ligand>
        <name>Zn(2+)</name>
        <dbReference type="ChEBI" id="CHEBI:29105"/>
    </ligand>
</feature>
<dbReference type="GO" id="GO:0005634">
    <property type="term" value="C:nucleus"/>
    <property type="evidence" value="ECO:0007669"/>
    <property type="project" value="UniProtKB-SubCell"/>
</dbReference>
<feature type="domain" description="C2H2-type" evidence="11">
    <location>
        <begin position="410"/>
        <end position="438"/>
    </location>
</feature>
<keyword evidence="4 8" id="KW-0863">Zinc-finger</keyword>
<protein>
    <submittedName>
        <fullName evidence="14">Zinc finger protein 260-like</fullName>
    </submittedName>
</protein>
<feature type="compositionally biased region" description="Low complexity" evidence="10">
    <location>
        <begin position="610"/>
        <end position="626"/>
    </location>
</feature>
<feature type="domain" description="C2H2-type" evidence="11">
    <location>
        <begin position="465"/>
        <end position="492"/>
    </location>
</feature>
<evidence type="ECO:0000256" key="8">
    <source>
        <dbReference type="PROSITE-ProRule" id="PRU00042"/>
    </source>
</evidence>
<dbReference type="PANTHER" id="PTHR24394:SF29">
    <property type="entry name" value="MYONEURIN"/>
    <property type="match status" value="1"/>
</dbReference>
<feature type="binding site" evidence="9">
    <location>
        <position position="67"/>
    </location>
    <ligand>
        <name>Zn(2+)</name>
        <dbReference type="ChEBI" id="CHEBI:29105"/>
    </ligand>
</feature>
<evidence type="ECO:0000256" key="2">
    <source>
        <dbReference type="ARBA" id="ARBA00022723"/>
    </source>
</evidence>
<dbReference type="InterPro" id="IPR012934">
    <property type="entry name" value="Znf_AD"/>
</dbReference>
<sequence length="712" mass="79991">MVDCNRVPYSNNMNMVCRLCLSEDGNKVPIFDDNNKHAVPLPIQIMSCAQIQVYANDGLPSQACANCIEKVEQWFEFKGVCTRSDEKLRQLIVKKESLPQWEDGRMSSSPKPEDTSQNSSFCQYENGQPQEVEVPEVECDVGFASDRCEDSDSENSVTNNKETTSTSRDRRKLTKVQASLKDGSLPSSEMYFSSLDEESASDGDADWDEFKCEVCDKVLKSDAALKKHKLNHARKRKFPCTICGKAFLFKNHQVRHERNLHGKDPDDIFPCTGCERKFTREFELKAHYRTHSDNVTFECEFCSKVLEDEPSLSDHIKLHLSDRPHICETCGKTFVRNSHLKKHIWTHSNEKKPHRCSYCGKSFLDLSSLQDHLTTHTGEKPYLCTHCGKSFSQAPALIMHEKIHATGRTHSCKYCPKRFTSAVEVSEHMKDNHSGEKPFTCGTCGKTFAMQIVYLKHVKRHESLFLCNVCGKTFSSKQGLKRHVRIHTGEKPYLCQYCNTYFRTSAHLVEHVRIHTGDRPYACETCGKSFARRTHLQQHVRSHTGEKPYVCKYCGKPWASSSNLAEHVRIHTGEKPYICQICGQAFGKRSALQEHLKGHSSSEEMGANTPGPASSPGSVSLPLSSSGQLSMADESWASSNLMDHVRSHSGDKPYICQICGQAFEEESVMQDHMKGHSENAHSPCPTSPSVGIPLSLSSSGQMSLSVPNVLAS</sequence>
<evidence type="ECO:0000313" key="14">
    <source>
        <dbReference type="RefSeq" id="XP_034254513.1"/>
    </source>
</evidence>
<dbReference type="Proteomes" id="UP000515158">
    <property type="component" value="Unplaced"/>
</dbReference>
<feature type="compositionally biased region" description="Polar residues" evidence="10">
    <location>
        <begin position="154"/>
        <end position="166"/>
    </location>
</feature>
<feature type="binding site" evidence="9">
    <location>
        <position position="64"/>
    </location>
    <ligand>
        <name>Zn(2+)</name>
        <dbReference type="ChEBI" id="CHEBI:29105"/>
    </ligand>
</feature>
<dbReference type="FunFam" id="3.30.160.60:FF:000624">
    <property type="entry name" value="zinc finger protein 697"/>
    <property type="match status" value="3"/>
</dbReference>
<dbReference type="GO" id="GO:0000981">
    <property type="term" value="F:DNA-binding transcription factor activity, RNA polymerase II-specific"/>
    <property type="evidence" value="ECO:0007669"/>
    <property type="project" value="TreeGrafter"/>
</dbReference>
<feature type="domain" description="C2H2-type" evidence="11">
    <location>
        <begin position="549"/>
        <end position="576"/>
    </location>
</feature>
<keyword evidence="6" id="KW-0238">DNA-binding</keyword>
<organism evidence="14">
    <name type="scientific">Thrips palmi</name>
    <name type="common">Melon thrips</name>
    <dbReference type="NCBI Taxonomy" id="161013"/>
    <lineage>
        <taxon>Eukaryota</taxon>
        <taxon>Metazoa</taxon>
        <taxon>Ecdysozoa</taxon>
        <taxon>Arthropoda</taxon>
        <taxon>Hexapoda</taxon>
        <taxon>Insecta</taxon>
        <taxon>Pterygota</taxon>
        <taxon>Neoptera</taxon>
        <taxon>Paraneoptera</taxon>
        <taxon>Thysanoptera</taxon>
        <taxon>Terebrantia</taxon>
        <taxon>Thripoidea</taxon>
        <taxon>Thripidae</taxon>
        <taxon>Thrips</taxon>
    </lineage>
</organism>
<dbReference type="FunFam" id="3.30.160.60:FF:000557">
    <property type="entry name" value="zinc finger and SCAN domain-containing protein 29"/>
    <property type="match status" value="2"/>
</dbReference>
<proteinExistence type="predicted"/>
<dbReference type="GO" id="GO:0008270">
    <property type="term" value="F:zinc ion binding"/>
    <property type="evidence" value="ECO:0007669"/>
    <property type="project" value="UniProtKB-UniRule"/>
</dbReference>
<gene>
    <name evidence="14" type="primary">LOC117653167</name>
</gene>
<dbReference type="FunFam" id="3.30.160.60:FF:001498">
    <property type="entry name" value="Zinc finger protein 404"/>
    <property type="match status" value="1"/>
</dbReference>
<dbReference type="Gene3D" id="3.30.160.60">
    <property type="entry name" value="Classic Zinc Finger"/>
    <property type="match status" value="13"/>
</dbReference>
<dbReference type="PROSITE" id="PS51915">
    <property type="entry name" value="ZAD"/>
    <property type="match status" value="1"/>
</dbReference>
<feature type="domain" description="C2H2-type" evidence="11">
    <location>
        <begin position="325"/>
        <end position="352"/>
    </location>
</feature>
<feature type="domain" description="ZAD" evidence="12">
    <location>
        <begin position="15"/>
        <end position="91"/>
    </location>
</feature>
<feature type="region of interest" description="Disordered" evidence="10">
    <location>
        <begin position="593"/>
        <end position="626"/>
    </location>
</feature>
<reference evidence="14" key="1">
    <citation type="submission" date="2025-08" db="UniProtKB">
        <authorList>
            <consortium name="RefSeq"/>
        </authorList>
    </citation>
    <scope>IDENTIFICATION</scope>
    <source>
        <tissue evidence="14">Total insect</tissue>
    </source>
</reference>
<evidence type="ECO:0000256" key="7">
    <source>
        <dbReference type="ARBA" id="ARBA00023242"/>
    </source>
</evidence>
<dbReference type="SUPFAM" id="SSF57667">
    <property type="entry name" value="beta-beta-alpha zinc fingers"/>
    <property type="match status" value="9"/>
</dbReference>
<keyword evidence="7" id="KW-0539">Nucleus</keyword>
<feature type="region of interest" description="Disordered" evidence="10">
    <location>
        <begin position="669"/>
        <end position="712"/>
    </location>
</feature>
<dbReference type="FunFam" id="3.30.160.60:FF:000352">
    <property type="entry name" value="zinc finger protein 3 homolog"/>
    <property type="match status" value="1"/>
</dbReference>
<evidence type="ECO:0000259" key="12">
    <source>
        <dbReference type="PROSITE" id="PS51915"/>
    </source>
</evidence>
<feature type="domain" description="C2H2-type" evidence="11">
    <location>
        <begin position="521"/>
        <end position="548"/>
    </location>
</feature>
<feature type="compositionally biased region" description="Basic and acidic residues" evidence="10">
    <location>
        <begin position="669"/>
        <end position="679"/>
    </location>
</feature>
<name>A0A6P9A8Z5_THRPL</name>
<dbReference type="FunFam" id="3.30.160.60:FF:000045">
    <property type="entry name" value="ZFP69 zinc finger protein B"/>
    <property type="match status" value="1"/>
</dbReference>
<keyword evidence="13" id="KW-1185">Reference proteome</keyword>
<evidence type="ECO:0000256" key="10">
    <source>
        <dbReference type="SAM" id="MobiDB-lite"/>
    </source>
</evidence>
<dbReference type="SUPFAM" id="SSF57716">
    <property type="entry name" value="Glucocorticoid receptor-like (DNA-binding domain)"/>
    <property type="match status" value="1"/>
</dbReference>
<feature type="domain" description="C2H2-type" evidence="11">
    <location>
        <begin position="493"/>
        <end position="520"/>
    </location>
</feature>